<reference evidence="2" key="1">
    <citation type="journal article" date="2021" name="Proc. Natl. Acad. Sci. U.S.A.">
        <title>A Catalog of Tens of Thousands of Viruses from Human Metagenomes Reveals Hidden Associations with Chronic Diseases.</title>
        <authorList>
            <person name="Tisza M.J."/>
            <person name="Buck C.B."/>
        </authorList>
    </citation>
    <scope>NUCLEOTIDE SEQUENCE</scope>
    <source>
        <strain evidence="2">CtoMB99</strain>
    </source>
</reference>
<keyword evidence="1" id="KW-0812">Transmembrane</keyword>
<evidence type="ECO:0000256" key="1">
    <source>
        <dbReference type="SAM" id="Phobius"/>
    </source>
</evidence>
<accession>A0A8S5N028</accession>
<dbReference type="EMBL" id="BK015023">
    <property type="protein sequence ID" value="DAD87626.1"/>
    <property type="molecule type" value="Genomic_DNA"/>
</dbReference>
<keyword evidence="1" id="KW-0472">Membrane</keyword>
<feature type="transmembrane region" description="Helical" evidence="1">
    <location>
        <begin position="117"/>
        <end position="134"/>
    </location>
</feature>
<feature type="transmembrane region" description="Helical" evidence="1">
    <location>
        <begin position="84"/>
        <end position="105"/>
    </location>
</feature>
<proteinExistence type="predicted"/>
<keyword evidence="1" id="KW-1133">Transmembrane helix</keyword>
<organism evidence="2">
    <name type="scientific">Siphoviridae sp. ctoMB99</name>
    <dbReference type="NCBI Taxonomy" id="2826459"/>
    <lineage>
        <taxon>Viruses</taxon>
        <taxon>Duplodnaviria</taxon>
        <taxon>Heunggongvirae</taxon>
        <taxon>Uroviricota</taxon>
        <taxon>Caudoviricetes</taxon>
    </lineage>
</organism>
<evidence type="ECO:0000313" key="2">
    <source>
        <dbReference type="EMBL" id="DAD87626.1"/>
    </source>
</evidence>
<name>A0A8S5N028_9CAUD</name>
<sequence length="223" mass="25231">MQNMFPSNKVSDLSQLFIGFLSPLMLAFQPYTSVFSILIIQINPLATASPYETPNFLHFLAASARFSFRFVRLSLSINARSRRMSLRLASFDFFAFGLHVGQYLVFPPRAQNSIPHIWHVIFLYLCVLSGIAGIDFTSTRKISNGVNIAIRFVLPAANPCNLHKRHHDCNVGRFDIICQIIAPQLRDFSEIVFGIPILIVSVMARALLCCRKESRSILIFIVH</sequence>
<feature type="transmembrane region" description="Helical" evidence="1">
    <location>
        <begin position="20"/>
        <end position="43"/>
    </location>
</feature>
<protein>
    <submittedName>
        <fullName evidence="2">Uncharacterized protein</fullName>
    </submittedName>
</protein>